<keyword evidence="4" id="KW-1185">Reference proteome</keyword>
<dbReference type="Proteomes" id="UP000266841">
    <property type="component" value="Unassembled WGS sequence"/>
</dbReference>
<feature type="chain" id="PRO_5003837580" evidence="2">
    <location>
        <begin position="31"/>
        <end position="641"/>
    </location>
</feature>
<feature type="compositionally biased region" description="Low complexity" evidence="1">
    <location>
        <begin position="49"/>
        <end position="65"/>
    </location>
</feature>
<feature type="region of interest" description="Disordered" evidence="1">
    <location>
        <begin position="468"/>
        <end position="488"/>
    </location>
</feature>
<dbReference type="eggNOG" id="ENOG502SKQ1">
    <property type="taxonomic scope" value="Eukaryota"/>
</dbReference>
<dbReference type="OrthoDB" id="43492at2759"/>
<feature type="region of interest" description="Disordered" evidence="1">
    <location>
        <begin position="543"/>
        <end position="567"/>
    </location>
</feature>
<evidence type="ECO:0000256" key="1">
    <source>
        <dbReference type="SAM" id="MobiDB-lite"/>
    </source>
</evidence>
<reference evidence="3 4" key="1">
    <citation type="journal article" date="2012" name="Genome Biol.">
        <title>Genome and low-iron response of an oceanic diatom adapted to chronic iron limitation.</title>
        <authorList>
            <person name="Lommer M."/>
            <person name="Specht M."/>
            <person name="Roy A.S."/>
            <person name="Kraemer L."/>
            <person name="Andreson R."/>
            <person name="Gutowska M.A."/>
            <person name="Wolf J."/>
            <person name="Bergner S.V."/>
            <person name="Schilhabel M.B."/>
            <person name="Klostermeier U.C."/>
            <person name="Beiko R.G."/>
            <person name="Rosenstiel P."/>
            <person name="Hippler M."/>
            <person name="Laroche J."/>
        </authorList>
    </citation>
    <scope>NUCLEOTIDE SEQUENCE [LARGE SCALE GENOMIC DNA]</scope>
    <source>
        <strain evidence="3 4">CCMP1005</strain>
    </source>
</reference>
<evidence type="ECO:0000256" key="2">
    <source>
        <dbReference type="SAM" id="SignalP"/>
    </source>
</evidence>
<dbReference type="EMBL" id="AGNL01019975">
    <property type="protein sequence ID" value="EJK61450.1"/>
    <property type="molecule type" value="Genomic_DNA"/>
</dbReference>
<evidence type="ECO:0000313" key="3">
    <source>
        <dbReference type="EMBL" id="EJK61450.1"/>
    </source>
</evidence>
<name>K0S824_THAOC</name>
<comment type="caution">
    <text evidence="3">The sequence shown here is derived from an EMBL/GenBank/DDBJ whole genome shotgun (WGS) entry which is preliminary data.</text>
</comment>
<feature type="compositionally biased region" description="Low complexity" evidence="1">
    <location>
        <begin position="543"/>
        <end position="557"/>
    </location>
</feature>
<feature type="region of interest" description="Disordered" evidence="1">
    <location>
        <begin position="32"/>
        <end position="78"/>
    </location>
</feature>
<gene>
    <name evidence="3" type="ORF">THAOC_18062</name>
</gene>
<dbReference type="AlphaFoldDB" id="K0S824"/>
<keyword evidence="2" id="KW-0732">Signal</keyword>
<evidence type="ECO:0000313" key="4">
    <source>
        <dbReference type="Proteomes" id="UP000266841"/>
    </source>
</evidence>
<dbReference type="OMA" id="MSIFRCH"/>
<sequence>MATGFAPTLPSLAVCLLLALLSVTAPPALAFTAPDTSLLGPSPRVRGPRGTSQSSLQQQQQRGQRPASPLSTRLHAEKPDVVVISPPGGIGEIASVESAKLGASVRWFVVSLPSTTAGGNAVKLSSATVDAISSGGGSFELAGAAADSLIGTDGAPGSALGSIDSWTAGSSSLLVTYDGCVEEAERVQRGMTAEQRETTKLTSNFLKNSIRVAARQAAEACSAGATSVLVLGGDEDVNVEEKKEKGLLGSLFGGEVMEVPTTLDEAVGGSTVTVRCGELFGAAESSPESSPFVGGPRRDPIVREMYTQRSVRVDPTVSTSGNVMVGEGSKTNRLSAGEASARLALRKLSSKGGEVLLSSFAGDESPTEDVWSAEFDRVNALVASGASARLFAAEFAGVPDVKRLTEWVATKWAPAILRSYDIAGTRVGARPVVAIQTEDGKVEIVWQELVDFESVTSGRMYIEVSESGMTATRGPGDPKRGFGSVSRSPLPGEDVLVRRLADAASQATEKGLAIKPTMKKVKVESKPAKPAVEVTSVPPEPAVTAAAAPVPENAGPGPRSGARRSDKRIGHTVLCPRLYSHKHQCESIKTHKTENHMVVETCIALATHYSPIAALIRLNRADVLYPASEKSPWGLKRAQVY</sequence>
<organism evidence="3 4">
    <name type="scientific">Thalassiosira oceanica</name>
    <name type="common">Marine diatom</name>
    <dbReference type="NCBI Taxonomy" id="159749"/>
    <lineage>
        <taxon>Eukaryota</taxon>
        <taxon>Sar</taxon>
        <taxon>Stramenopiles</taxon>
        <taxon>Ochrophyta</taxon>
        <taxon>Bacillariophyta</taxon>
        <taxon>Coscinodiscophyceae</taxon>
        <taxon>Thalassiosirophycidae</taxon>
        <taxon>Thalassiosirales</taxon>
        <taxon>Thalassiosiraceae</taxon>
        <taxon>Thalassiosira</taxon>
    </lineage>
</organism>
<accession>K0S824</accession>
<proteinExistence type="predicted"/>
<feature type="signal peptide" evidence="2">
    <location>
        <begin position="1"/>
        <end position="30"/>
    </location>
</feature>
<protein>
    <submittedName>
        <fullName evidence="3">Uncharacterized protein</fullName>
    </submittedName>
</protein>